<dbReference type="OrthoDB" id="2802122at2759"/>
<gene>
    <name evidence="1" type="ORF">DAEQUDRAFT_709612</name>
</gene>
<dbReference type="AlphaFoldDB" id="A0A165QRJ8"/>
<dbReference type="EMBL" id="KV429055">
    <property type="protein sequence ID" value="KZT69836.1"/>
    <property type="molecule type" value="Genomic_DNA"/>
</dbReference>
<sequence length="389" mass="44231">MVRELPQELLDQVVDHTWDDRKALIACNAASRVFVPAARTHIFHAVTLNGSESCKRFERVLTGSPDVAHYVRKLKLVAHHFSYHSGAYRNVDSAWVARVPGLIGRFRRLAELELESLNWNTLQLCAARVYPFLEAIYRLKRLVLTNVHFGCSSQIQDVLCVAVNLTEFRCDGVYWSYWSPMRQHSFAHPLGLCDEPRRPPLRRLVMRPGSPSLLFTKWLLRPGCDLKLQGVDLHWRERELTNVLGDLLRSTGVHLELLFLELSRSVAEETLSNNCVDLSANPNLRRVRLDGTVLPDCSHWVSTFIAQIISTQLEAIEVGFLAPCARHLHAFDWSSLDKALSHPRFEGVQVTFDISLALWQENNQAVVYDIIYNALPGFRSKGDLVIGCT</sequence>
<proteinExistence type="predicted"/>
<organism evidence="1 2">
    <name type="scientific">Daedalea quercina L-15889</name>
    <dbReference type="NCBI Taxonomy" id="1314783"/>
    <lineage>
        <taxon>Eukaryota</taxon>
        <taxon>Fungi</taxon>
        <taxon>Dikarya</taxon>
        <taxon>Basidiomycota</taxon>
        <taxon>Agaricomycotina</taxon>
        <taxon>Agaricomycetes</taxon>
        <taxon>Polyporales</taxon>
        <taxon>Fomitopsis</taxon>
    </lineage>
</organism>
<evidence type="ECO:0000313" key="1">
    <source>
        <dbReference type="EMBL" id="KZT69836.1"/>
    </source>
</evidence>
<evidence type="ECO:0008006" key="3">
    <source>
        <dbReference type="Google" id="ProtNLM"/>
    </source>
</evidence>
<evidence type="ECO:0000313" key="2">
    <source>
        <dbReference type="Proteomes" id="UP000076727"/>
    </source>
</evidence>
<keyword evidence="2" id="KW-1185">Reference proteome</keyword>
<dbReference type="Proteomes" id="UP000076727">
    <property type="component" value="Unassembled WGS sequence"/>
</dbReference>
<name>A0A165QRJ8_9APHY</name>
<protein>
    <recommendedName>
        <fullName evidence="3">F-box domain-containing protein</fullName>
    </recommendedName>
</protein>
<accession>A0A165QRJ8</accession>
<reference evidence="1 2" key="1">
    <citation type="journal article" date="2016" name="Mol. Biol. Evol.">
        <title>Comparative Genomics of Early-Diverging Mushroom-Forming Fungi Provides Insights into the Origins of Lignocellulose Decay Capabilities.</title>
        <authorList>
            <person name="Nagy L.G."/>
            <person name="Riley R."/>
            <person name="Tritt A."/>
            <person name="Adam C."/>
            <person name="Daum C."/>
            <person name="Floudas D."/>
            <person name="Sun H."/>
            <person name="Yadav J.S."/>
            <person name="Pangilinan J."/>
            <person name="Larsson K.H."/>
            <person name="Matsuura K."/>
            <person name="Barry K."/>
            <person name="Labutti K."/>
            <person name="Kuo R."/>
            <person name="Ohm R.A."/>
            <person name="Bhattacharya S.S."/>
            <person name="Shirouzu T."/>
            <person name="Yoshinaga Y."/>
            <person name="Martin F.M."/>
            <person name="Grigoriev I.V."/>
            <person name="Hibbett D.S."/>
        </authorList>
    </citation>
    <scope>NUCLEOTIDE SEQUENCE [LARGE SCALE GENOMIC DNA]</scope>
    <source>
        <strain evidence="1 2">L-15889</strain>
    </source>
</reference>